<evidence type="ECO:0000313" key="5">
    <source>
        <dbReference type="Proteomes" id="UP001150925"/>
    </source>
</evidence>
<evidence type="ECO:0000313" key="4">
    <source>
        <dbReference type="EMBL" id="KAJ1960108.1"/>
    </source>
</evidence>
<gene>
    <name evidence="4" type="ORF">IWQ62_004355</name>
</gene>
<feature type="domain" description="Flavodoxin-like" evidence="3">
    <location>
        <begin position="90"/>
        <end position="177"/>
    </location>
</feature>
<evidence type="ECO:0000256" key="2">
    <source>
        <dbReference type="SAM" id="Phobius"/>
    </source>
</evidence>
<dbReference type="Pfam" id="PF00258">
    <property type="entry name" value="Flavodoxin_1"/>
    <property type="match status" value="1"/>
</dbReference>
<dbReference type="PROSITE" id="PS50902">
    <property type="entry name" value="FLAVODOXIN_LIKE"/>
    <property type="match status" value="1"/>
</dbReference>
<keyword evidence="2" id="KW-0472">Membrane</keyword>
<evidence type="ECO:0000259" key="3">
    <source>
        <dbReference type="PROSITE" id="PS50902"/>
    </source>
</evidence>
<dbReference type="EMBL" id="JANBPY010001420">
    <property type="protein sequence ID" value="KAJ1960108.1"/>
    <property type="molecule type" value="Genomic_DNA"/>
</dbReference>
<keyword evidence="5" id="KW-1185">Reference proteome</keyword>
<proteinExistence type="predicted"/>
<name>A0A9W8APZ9_9FUNG</name>
<accession>A0A9W8APZ9</accession>
<dbReference type="Proteomes" id="UP001150925">
    <property type="component" value="Unassembled WGS sequence"/>
</dbReference>
<feature type="non-terminal residue" evidence="4">
    <location>
        <position position="177"/>
    </location>
</feature>
<feature type="transmembrane region" description="Helical" evidence="2">
    <location>
        <begin position="21"/>
        <end position="39"/>
    </location>
</feature>
<evidence type="ECO:0000256" key="1">
    <source>
        <dbReference type="ARBA" id="ARBA00022630"/>
    </source>
</evidence>
<comment type="caution">
    <text evidence="4">The sequence shown here is derived from an EMBL/GenBank/DDBJ whole genome shotgun (WGS) entry which is preliminary data.</text>
</comment>
<dbReference type="GO" id="GO:0010181">
    <property type="term" value="F:FMN binding"/>
    <property type="evidence" value="ECO:0007669"/>
    <property type="project" value="InterPro"/>
</dbReference>
<dbReference type="PANTHER" id="PTHR19384">
    <property type="entry name" value="NITRIC OXIDE SYNTHASE-RELATED"/>
    <property type="match status" value="1"/>
</dbReference>
<reference evidence="4" key="1">
    <citation type="submission" date="2022-07" db="EMBL/GenBank/DDBJ databases">
        <title>Phylogenomic reconstructions and comparative analyses of Kickxellomycotina fungi.</title>
        <authorList>
            <person name="Reynolds N.K."/>
            <person name="Stajich J.E."/>
            <person name="Barry K."/>
            <person name="Grigoriev I.V."/>
            <person name="Crous P."/>
            <person name="Smith M.E."/>
        </authorList>
    </citation>
    <scope>NUCLEOTIDE SEQUENCE</scope>
    <source>
        <strain evidence="4">RSA 1196</strain>
    </source>
</reference>
<dbReference type="PANTHER" id="PTHR19384:SF17">
    <property type="entry name" value="NADPH--CYTOCHROME P450 REDUCTASE"/>
    <property type="match status" value="1"/>
</dbReference>
<dbReference type="PRINTS" id="PR00369">
    <property type="entry name" value="FLAVODOXIN"/>
</dbReference>
<protein>
    <recommendedName>
        <fullName evidence="3">Flavodoxin-like domain-containing protein</fullName>
    </recommendedName>
</protein>
<dbReference type="GO" id="GO:0003958">
    <property type="term" value="F:NADPH-hemoprotein reductase activity"/>
    <property type="evidence" value="ECO:0007669"/>
    <property type="project" value="TreeGrafter"/>
</dbReference>
<dbReference type="AlphaFoldDB" id="A0A9W8APZ9"/>
<keyword evidence="2" id="KW-0812">Transmembrane</keyword>
<dbReference type="OrthoDB" id="1856718at2759"/>
<dbReference type="SUPFAM" id="SSF52218">
    <property type="entry name" value="Flavoproteins"/>
    <property type="match status" value="1"/>
</dbReference>
<sequence length="177" mass="19586">METPEPSSHHPSGVSSFSLEFSDLFVLALVLGVAGLYLFRKPPAKQERYNPFDNFKEQLNDSTAGAPLIKPKAAKDLDFIKKIRNNGQKVVFFYGSQTGTAEDLASRLAKEASQRFGIKCLVTDIEDCDMALLNQLPSDHLAVFLMATYGEGEPTDNAIDFWEHLTNGDPEGDEFIP</sequence>
<dbReference type="GO" id="GO:0050660">
    <property type="term" value="F:flavin adenine dinucleotide binding"/>
    <property type="evidence" value="ECO:0007669"/>
    <property type="project" value="TreeGrafter"/>
</dbReference>
<dbReference type="InterPro" id="IPR008254">
    <property type="entry name" value="Flavodoxin/NO_synth"/>
</dbReference>
<organism evidence="4 5">
    <name type="scientific">Dispira parvispora</name>
    <dbReference type="NCBI Taxonomy" id="1520584"/>
    <lineage>
        <taxon>Eukaryota</taxon>
        <taxon>Fungi</taxon>
        <taxon>Fungi incertae sedis</taxon>
        <taxon>Zoopagomycota</taxon>
        <taxon>Kickxellomycotina</taxon>
        <taxon>Dimargaritomycetes</taxon>
        <taxon>Dimargaritales</taxon>
        <taxon>Dimargaritaceae</taxon>
        <taxon>Dispira</taxon>
    </lineage>
</organism>
<dbReference type="GO" id="GO:0005829">
    <property type="term" value="C:cytosol"/>
    <property type="evidence" value="ECO:0007669"/>
    <property type="project" value="TreeGrafter"/>
</dbReference>
<keyword evidence="2" id="KW-1133">Transmembrane helix</keyword>
<dbReference type="InterPro" id="IPR001094">
    <property type="entry name" value="Flavdoxin-like"/>
</dbReference>
<dbReference type="Gene3D" id="3.40.50.360">
    <property type="match status" value="1"/>
</dbReference>
<dbReference type="InterPro" id="IPR029039">
    <property type="entry name" value="Flavoprotein-like_sf"/>
</dbReference>
<keyword evidence="1" id="KW-0285">Flavoprotein</keyword>